<evidence type="ECO:0000313" key="8">
    <source>
        <dbReference type="EMBL" id="CAK1577970.1"/>
    </source>
</evidence>
<organism evidence="8 9">
    <name type="scientific">Parnassius mnemosyne</name>
    <name type="common">clouded apollo</name>
    <dbReference type="NCBI Taxonomy" id="213953"/>
    <lineage>
        <taxon>Eukaryota</taxon>
        <taxon>Metazoa</taxon>
        <taxon>Ecdysozoa</taxon>
        <taxon>Arthropoda</taxon>
        <taxon>Hexapoda</taxon>
        <taxon>Insecta</taxon>
        <taxon>Pterygota</taxon>
        <taxon>Neoptera</taxon>
        <taxon>Endopterygota</taxon>
        <taxon>Lepidoptera</taxon>
        <taxon>Glossata</taxon>
        <taxon>Ditrysia</taxon>
        <taxon>Papilionoidea</taxon>
        <taxon>Papilionidae</taxon>
        <taxon>Parnassiinae</taxon>
        <taxon>Parnassini</taxon>
        <taxon>Parnassius</taxon>
        <taxon>Driopa</taxon>
    </lineage>
</organism>
<evidence type="ECO:0000256" key="5">
    <source>
        <dbReference type="ARBA" id="ARBA00023136"/>
    </source>
</evidence>
<feature type="chain" id="PRO_5043415681" description="Transmembrane protein 129" evidence="7">
    <location>
        <begin position="27"/>
        <end position="370"/>
    </location>
</feature>
<keyword evidence="5 6" id="KW-0472">Membrane</keyword>
<proteinExistence type="inferred from homology"/>
<name>A0AAV1K4A1_9NEOP</name>
<dbReference type="GO" id="GO:0016567">
    <property type="term" value="P:protein ubiquitination"/>
    <property type="evidence" value="ECO:0007669"/>
    <property type="project" value="InterPro"/>
</dbReference>
<dbReference type="GO" id="GO:0016020">
    <property type="term" value="C:membrane"/>
    <property type="evidence" value="ECO:0007669"/>
    <property type="project" value="UniProtKB-SubCell"/>
</dbReference>
<comment type="subcellular location">
    <subcellularLocation>
        <location evidence="1">Membrane</location>
        <topology evidence="1">Multi-pass membrane protein</topology>
    </subcellularLocation>
</comment>
<dbReference type="GO" id="GO:0061630">
    <property type="term" value="F:ubiquitin protein ligase activity"/>
    <property type="evidence" value="ECO:0007669"/>
    <property type="project" value="InterPro"/>
</dbReference>
<comment type="caution">
    <text evidence="8">The sequence shown here is derived from an EMBL/GenBank/DDBJ whole genome shotgun (WGS) entry which is preliminary data.</text>
</comment>
<gene>
    <name evidence="8" type="ORF">PARMNEM_LOCUS124</name>
</gene>
<evidence type="ECO:0000256" key="3">
    <source>
        <dbReference type="ARBA" id="ARBA00022692"/>
    </source>
</evidence>
<evidence type="ECO:0000256" key="2">
    <source>
        <dbReference type="ARBA" id="ARBA00007332"/>
    </source>
</evidence>
<evidence type="ECO:0000313" key="9">
    <source>
        <dbReference type="Proteomes" id="UP001314205"/>
    </source>
</evidence>
<comment type="similarity">
    <text evidence="2">Belongs to the TMEM129 family.</text>
</comment>
<keyword evidence="7" id="KW-0732">Signal</keyword>
<sequence length="370" mass="41113">MDILVTLFYLLFSFCVIYPPTEFVSAGFTIPQIFEGFLGSENVNFIGYHMKRITITAFIHSSLPLGYVFSLWCGGERGSWMLASAAATAIIPLLMCYKIVCWWEYDKSKHPVVKPLLCYTTPGSDWRVVANYINVEFRSVDKVCIPLTATSKFVATETWLIRVTQYGMNAVKQSDCSLVATATDSYSLSTTGEDEVQYVNIEAIPTRPDVNQFSFRMTTTALRELQSRLRDPVRVPEHISLMPSVIERFVTVFKHHVEQNPVYYVDQELEQCIGCMQNMADVKIDRRCLPVPVLLEGIAPPPCQQCNCRVLWCCACVARWWAARAAGGAGGGAGGAGGAAGAWLAARGSCPVCRAVFCLLDVRPARRRPS</sequence>
<reference evidence="8 9" key="1">
    <citation type="submission" date="2023-11" db="EMBL/GenBank/DDBJ databases">
        <authorList>
            <person name="Hedman E."/>
            <person name="Englund M."/>
            <person name="Stromberg M."/>
            <person name="Nyberg Akerstrom W."/>
            <person name="Nylinder S."/>
            <person name="Jareborg N."/>
            <person name="Kallberg Y."/>
            <person name="Kronander E."/>
        </authorList>
    </citation>
    <scope>NUCLEOTIDE SEQUENCE [LARGE SCALE GENOMIC DNA]</scope>
</reference>
<keyword evidence="9" id="KW-1185">Reference proteome</keyword>
<dbReference type="Pfam" id="PF10272">
    <property type="entry name" value="Tmpp129"/>
    <property type="match status" value="1"/>
</dbReference>
<dbReference type="PANTHER" id="PTHR31322">
    <property type="entry name" value="E3 UBIQUITIN-PROTEIN LIGASE TM129"/>
    <property type="match status" value="1"/>
</dbReference>
<evidence type="ECO:0000256" key="6">
    <source>
        <dbReference type="SAM" id="Phobius"/>
    </source>
</evidence>
<dbReference type="PANTHER" id="PTHR31322:SF2">
    <property type="entry name" value="E3 UBIQUITIN-PROTEIN LIGASE TM129"/>
    <property type="match status" value="1"/>
</dbReference>
<keyword evidence="4 6" id="KW-1133">Transmembrane helix</keyword>
<evidence type="ECO:0000256" key="7">
    <source>
        <dbReference type="SAM" id="SignalP"/>
    </source>
</evidence>
<dbReference type="AlphaFoldDB" id="A0AAV1K4A1"/>
<dbReference type="Proteomes" id="UP001314205">
    <property type="component" value="Unassembled WGS sequence"/>
</dbReference>
<dbReference type="EMBL" id="CAVLGL010000001">
    <property type="protein sequence ID" value="CAK1577970.1"/>
    <property type="molecule type" value="Genomic_DNA"/>
</dbReference>
<accession>A0AAV1K4A1</accession>
<evidence type="ECO:0000256" key="1">
    <source>
        <dbReference type="ARBA" id="ARBA00004141"/>
    </source>
</evidence>
<feature type="transmembrane region" description="Helical" evidence="6">
    <location>
        <begin position="53"/>
        <end position="73"/>
    </location>
</feature>
<evidence type="ECO:0008006" key="10">
    <source>
        <dbReference type="Google" id="ProtNLM"/>
    </source>
</evidence>
<feature type="transmembrane region" description="Helical" evidence="6">
    <location>
        <begin position="80"/>
        <end position="100"/>
    </location>
</feature>
<dbReference type="InterPro" id="IPR018801">
    <property type="entry name" value="TM129"/>
</dbReference>
<dbReference type="GO" id="GO:0005783">
    <property type="term" value="C:endoplasmic reticulum"/>
    <property type="evidence" value="ECO:0007669"/>
    <property type="project" value="TreeGrafter"/>
</dbReference>
<keyword evidence="3 6" id="KW-0812">Transmembrane</keyword>
<evidence type="ECO:0000256" key="4">
    <source>
        <dbReference type="ARBA" id="ARBA00022989"/>
    </source>
</evidence>
<protein>
    <recommendedName>
        <fullName evidence="10">Transmembrane protein 129</fullName>
    </recommendedName>
</protein>
<feature type="signal peptide" evidence="7">
    <location>
        <begin position="1"/>
        <end position="26"/>
    </location>
</feature>